<name>A0A813DCB4_POLGL</name>
<dbReference type="EMBL" id="CAJNNV010001170">
    <property type="protein sequence ID" value="CAE8584431.1"/>
    <property type="molecule type" value="Genomic_DNA"/>
</dbReference>
<reference evidence="2" key="1">
    <citation type="submission" date="2021-02" db="EMBL/GenBank/DDBJ databases">
        <authorList>
            <person name="Dougan E. K."/>
            <person name="Rhodes N."/>
            <person name="Thang M."/>
            <person name="Chan C."/>
        </authorList>
    </citation>
    <scope>NUCLEOTIDE SEQUENCE</scope>
</reference>
<sequence length="439" mass="49227">MASKSRARSQAKPTAAVASKSRYRSASKPTGPGVALTRRIYSEARRKMEDVRDEEKEAAALKFLNGPPADSVTSGEEGGARDRMQRRFQAVFQSSSETGRLNRGVRAIESLTSDNHSIREEALKEKARINAKLEEMDRLTSERLQEAHEVFSTVEQMRERLDPTVFVEAISQMRAMLEELEVLRNKMLANGASLEEMMRQIDVAIRAMHETVASLTAPRKNKENPPSARGALKRLWAMTSLFKCVEGTAQPRGAAEPSALEEGTTVLKKRSLPLVGRFPELGQVNPLPPRTTEKHVNEAQEAEEDKPGELTIQVSFTLSTGGVRSRERRAPQPRPPNVFFPMPVVELEGQTLQIERVAGRSSHSWFLPEVVHAPPGLRPVLVPESMLTWDVSEVSREMASSAVKFSQLMKQREMRKASQARQQARQQARREQQHQQPQQ</sequence>
<feature type="region of interest" description="Disordered" evidence="1">
    <location>
        <begin position="409"/>
        <end position="439"/>
    </location>
</feature>
<gene>
    <name evidence="2" type="ORF">PGLA1383_LOCUS3364</name>
</gene>
<protein>
    <submittedName>
        <fullName evidence="2">Uncharacterized protein</fullName>
    </submittedName>
</protein>
<feature type="compositionally biased region" description="Low complexity" evidence="1">
    <location>
        <begin position="417"/>
        <end position="426"/>
    </location>
</feature>
<dbReference type="AlphaFoldDB" id="A0A813DCB4"/>
<comment type="caution">
    <text evidence="2">The sequence shown here is derived from an EMBL/GenBank/DDBJ whole genome shotgun (WGS) entry which is preliminary data.</text>
</comment>
<dbReference type="Proteomes" id="UP000654075">
    <property type="component" value="Unassembled WGS sequence"/>
</dbReference>
<accession>A0A813DCB4</accession>
<proteinExistence type="predicted"/>
<keyword evidence="3" id="KW-1185">Reference proteome</keyword>
<evidence type="ECO:0000313" key="2">
    <source>
        <dbReference type="EMBL" id="CAE8584431.1"/>
    </source>
</evidence>
<feature type="region of interest" description="Disordered" evidence="1">
    <location>
        <begin position="1"/>
        <end position="81"/>
    </location>
</feature>
<evidence type="ECO:0000313" key="3">
    <source>
        <dbReference type="Proteomes" id="UP000654075"/>
    </source>
</evidence>
<organism evidence="2 3">
    <name type="scientific">Polarella glacialis</name>
    <name type="common">Dinoflagellate</name>
    <dbReference type="NCBI Taxonomy" id="89957"/>
    <lineage>
        <taxon>Eukaryota</taxon>
        <taxon>Sar</taxon>
        <taxon>Alveolata</taxon>
        <taxon>Dinophyceae</taxon>
        <taxon>Suessiales</taxon>
        <taxon>Suessiaceae</taxon>
        <taxon>Polarella</taxon>
    </lineage>
</organism>
<evidence type="ECO:0000256" key="1">
    <source>
        <dbReference type="SAM" id="MobiDB-lite"/>
    </source>
</evidence>
<feature type="compositionally biased region" description="Basic and acidic residues" evidence="1">
    <location>
        <begin position="40"/>
        <end position="59"/>
    </location>
</feature>